<feature type="domain" description="N-acetyltransferase" evidence="1">
    <location>
        <begin position="18"/>
        <end position="179"/>
    </location>
</feature>
<dbReference type="Gene3D" id="3.40.630.30">
    <property type="match status" value="1"/>
</dbReference>
<dbReference type="GO" id="GO:0016747">
    <property type="term" value="F:acyltransferase activity, transferring groups other than amino-acyl groups"/>
    <property type="evidence" value="ECO:0007669"/>
    <property type="project" value="InterPro"/>
</dbReference>
<organism evidence="2 3">
    <name type="scientific">Brucella intermedia LMG 3301</name>
    <dbReference type="NCBI Taxonomy" id="641118"/>
    <lineage>
        <taxon>Bacteria</taxon>
        <taxon>Pseudomonadati</taxon>
        <taxon>Pseudomonadota</taxon>
        <taxon>Alphaproteobacteria</taxon>
        <taxon>Hyphomicrobiales</taxon>
        <taxon>Brucellaceae</taxon>
        <taxon>Brucella/Ochrobactrum group</taxon>
        <taxon>Brucella</taxon>
    </lineage>
</organism>
<dbReference type="InterPro" id="IPR016181">
    <property type="entry name" value="Acyl_CoA_acyltransferase"/>
</dbReference>
<name>C4WHU1_9HYPH</name>
<dbReference type="HOGENOM" id="CLU_099842_0_0_5"/>
<accession>C4WHU1</accession>
<comment type="caution">
    <text evidence="2">The sequence shown here is derived from an EMBL/GenBank/DDBJ whole genome shotgun (WGS) entry which is preliminary data.</text>
</comment>
<gene>
    <name evidence="2" type="ORF">OINT_1002056</name>
</gene>
<evidence type="ECO:0000313" key="3">
    <source>
        <dbReference type="Proteomes" id="UP000004386"/>
    </source>
</evidence>
<dbReference type="Proteomes" id="UP000004386">
    <property type="component" value="Unassembled WGS sequence"/>
</dbReference>
<sequence>MSSTSEKFEKMVEEMVQPEWRRMHEHDIASVTAVANVVHLDFFEDEAVFRDRFKLYPAGCFVLARENEILGYGVSHPWKLDTVPALNAVLGALPEDTNTYYIHDIALLPEARSGGGATRVVELMALQAERDGFVTMSLVAVNGSQGFWEKKGFVVRDLPALEEKLKSYSEDALYMVRAG</sequence>
<dbReference type="AlphaFoldDB" id="C4WHU1"/>
<dbReference type="Pfam" id="PF00583">
    <property type="entry name" value="Acetyltransf_1"/>
    <property type="match status" value="1"/>
</dbReference>
<dbReference type="EMBL" id="ACQA01000001">
    <property type="protein sequence ID" value="EEQ96607.1"/>
    <property type="molecule type" value="Genomic_DNA"/>
</dbReference>
<evidence type="ECO:0000259" key="1">
    <source>
        <dbReference type="PROSITE" id="PS51186"/>
    </source>
</evidence>
<proteinExistence type="predicted"/>
<reference evidence="2 3" key="1">
    <citation type="submission" date="2009-05" db="EMBL/GenBank/DDBJ databases">
        <authorList>
            <person name="Setubal J.C."/>
            <person name="Boyle S."/>
            <person name="Crasta O.R."/>
            <person name="Gillespie J.J."/>
            <person name="Kenyon R.W."/>
            <person name="Lu J."/>
            <person name="Mane S."/>
            <person name="Nagrani S."/>
            <person name="Shallom J.M."/>
            <person name="Shallom S."/>
            <person name="Shukla M."/>
            <person name="Snyder E.E."/>
            <person name="Sobral B.W."/>
            <person name="Wattam A.R."/>
            <person name="Will R."/>
            <person name="Williams K."/>
            <person name="Yoo H."/>
            <person name="Munk C."/>
            <person name="Tapia R."/>
            <person name="Green L."/>
            <person name="Rogers Y."/>
            <person name="Detter J.C."/>
            <person name="Bruce D."/>
            <person name="Brettin T.S."/>
            <person name="Tsolis R."/>
        </authorList>
    </citation>
    <scope>NUCLEOTIDE SEQUENCE [LARGE SCALE GENOMIC DNA]</scope>
    <source>
        <strain evidence="2 3">LMG 3301</strain>
    </source>
</reference>
<protein>
    <submittedName>
        <fullName evidence="2">GCN5-related N-acetyltransferase</fullName>
    </submittedName>
</protein>
<dbReference type="CDD" id="cd04301">
    <property type="entry name" value="NAT_SF"/>
    <property type="match status" value="1"/>
</dbReference>
<keyword evidence="2" id="KW-0808">Transferase</keyword>
<dbReference type="InterPro" id="IPR000182">
    <property type="entry name" value="GNAT_dom"/>
</dbReference>
<dbReference type="SUPFAM" id="SSF55729">
    <property type="entry name" value="Acyl-CoA N-acyltransferases (Nat)"/>
    <property type="match status" value="1"/>
</dbReference>
<evidence type="ECO:0000313" key="2">
    <source>
        <dbReference type="EMBL" id="EEQ96607.1"/>
    </source>
</evidence>
<dbReference type="PROSITE" id="PS51186">
    <property type="entry name" value="GNAT"/>
    <property type="match status" value="1"/>
</dbReference>